<keyword evidence="4" id="KW-0675">Receptor</keyword>
<dbReference type="Proteomes" id="UP000762676">
    <property type="component" value="Unassembled WGS sequence"/>
</dbReference>
<name>A0AAV4GZC7_9GAST</name>
<keyword evidence="5" id="KW-1185">Reference proteome</keyword>
<evidence type="ECO:0000313" key="5">
    <source>
        <dbReference type="Proteomes" id="UP000762676"/>
    </source>
</evidence>
<dbReference type="InterPro" id="IPR036383">
    <property type="entry name" value="TSP1_rpt_sf"/>
</dbReference>
<sequence length="169" mass="19521">MQPIYFVGIFSFSFLFNLLCGFVPSPDENPTDDQLMDIMRPELNSISPNDRSSFVELCIVKKDECSEEQFSGKRAIFSWQPGLLQEKKVRFWQTYKCIFNRQLEECPVDGRWSKWTIWSRCKADCDMRSWQVRTRSCDNPKPAYGGDNCRGQATDNRTCVGACSNGNLI</sequence>
<dbReference type="SMART" id="SM00209">
    <property type="entry name" value="TSP1"/>
    <property type="match status" value="1"/>
</dbReference>
<feature type="signal peptide" evidence="3">
    <location>
        <begin position="1"/>
        <end position="21"/>
    </location>
</feature>
<keyword evidence="1" id="KW-0677">Repeat</keyword>
<dbReference type="AlphaFoldDB" id="A0AAV4GZC7"/>
<protein>
    <submittedName>
        <fullName evidence="4">Netrin receptor UNC5A</fullName>
    </submittedName>
</protein>
<proteinExistence type="predicted"/>
<dbReference type="InterPro" id="IPR052065">
    <property type="entry name" value="Compl_asym_regulator"/>
</dbReference>
<evidence type="ECO:0000256" key="2">
    <source>
        <dbReference type="ARBA" id="ARBA00023157"/>
    </source>
</evidence>
<feature type="chain" id="PRO_5043674533" evidence="3">
    <location>
        <begin position="22"/>
        <end position="169"/>
    </location>
</feature>
<dbReference type="Gene3D" id="2.20.100.10">
    <property type="entry name" value="Thrombospondin type-1 (TSP1) repeat"/>
    <property type="match status" value="1"/>
</dbReference>
<organism evidence="4 5">
    <name type="scientific">Elysia marginata</name>
    <dbReference type="NCBI Taxonomy" id="1093978"/>
    <lineage>
        <taxon>Eukaryota</taxon>
        <taxon>Metazoa</taxon>
        <taxon>Spiralia</taxon>
        <taxon>Lophotrochozoa</taxon>
        <taxon>Mollusca</taxon>
        <taxon>Gastropoda</taxon>
        <taxon>Heterobranchia</taxon>
        <taxon>Euthyneura</taxon>
        <taxon>Panpulmonata</taxon>
        <taxon>Sacoglossa</taxon>
        <taxon>Placobranchoidea</taxon>
        <taxon>Plakobranchidae</taxon>
        <taxon>Elysia</taxon>
    </lineage>
</organism>
<dbReference type="PRINTS" id="PR01705">
    <property type="entry name" value="TSP1REPEAT"/>
</dbReference>
<dbReference type="PANTHER" id="PTHR22906:SF21">
    <property type="entry name" value="SEMA DOMAIN-CONTAINING PROTEIN"/>
    <property type="match status" value="1"/>
</dbReference>
<evidence type="ECO:0000256" key="3">
    <source>
        <dbReference type="SAM" id="SignalP"/>
    </source>
</evidence>
<evidence type="ECO:0000256" key="1">
    <source>
        <dbReference type="ARBA" id="ARBA00022737"/>
    </source>
</evidence>
<keyword evidence="3" id="KW-0732">Signal</keyword>
<reference evidence="4 5" key="1">
    <citation type="journal article" date="2021" name="Elife">
        <title>Chloroplast acquisition without the gene transfer in kleptoplastic sea slugs, Plakobranchus ocellatus.</title>
        <authorList>
            <person name="Maeda T."/>
            <person name="Takahashi S."/>
            <person name="Yoshida T."/>
            <person name="Shimamura S."/>
            <person name="Takaki Y."/>
            <person name="Nagai Y."/>
            <person name="Toyoda A."/>
            <person name="Suzuki Y."/>
            <person name="Arimoto A."/>
            <person name="Ishii H."/>
            <person name="Satoh N."/>
            <person name="Nishiyama T."/>
            <person name="Hasebe M."/>
            <person name="Maruyama T."/>
            <person name="Minagawa J."/>
            <person name="Obokata J."/>
            <person name="Shigenobu S."/>
        </authorList>
    </citation>
    <scope>NUCLEOTIDE SEQUENCE [LARGE SCALE GENOMIC DNA]</scope>
</reference>
<dbReference type="InterPro" id="IPR000884">
    <property type="entry name" value="TSP1_rpt"/>
</dbReference>
<dbReference type="PROSITE" id="PS50092">
    <property type="entry name" value="TSP1"/>
    <property type="match status" value="1"/>
</dbReference>
<keyword evidence="2" id="KW-1015">Disulfide bond</keyword>
<dbReference type="PANTHER" id="PTHR22906">
    <property type="entry name" value="PROPERDIN"/>
    <property type="match status" value="1"/>
</dbReference>
<comment type="caution">
    <text evidence="4">The sequence shown here is derived from an EMBL/GenBank/DDBJ whole genome shotgun (WGS) entry which is preliminary data.</text>
</comment>
<evidence type="ECO:0000313" key="4">
    <source>
        <dbReference type="EMBL" id="GFR90764.1"/>
    </source>
</evidence>
<gene>
    <name evidence="4" type="ORF">ElyMa_002575900</name>
</gene>
<dbReference type="EMBL" id="BMAT01005309">
    <property type="protein sequence ID" value="GFR90764.1"/>
    <property type="molecule type" value="Genomic_DNA"/>
</dbReference>
<dbReference type="Pfam" id="PF00090">
    <property type="entry name" value="TSP_1"/>
    <property type="match status" value="1"/>
</dbReference>
<accession>A0AAV4GZC7</accession>
<dbReference type="SUPFAM" id="SSF82895">
    <property type="entry name" value="TSP-1 type 1 repeat"/>
    <property type="match status" value="1"/>
</dbReference>
<dbReference type="FunFam" id="2.20.100.10:FF:000001">
    <property type="entry name" value="semaphorin-5A isoform X1"/>
    <property type="match status" value="1"/>
</dbReference>